<feature type="region of interest" description="Disordered" evidence="1">
    <location>
        <begin position="248"/>
        <end position="276"/>
    </location>
</feature>
<feature type="compositionally biased region" description="Acidic residues" evidence="1">
    <location>
        <begin position="256"/>
        <end position="265"/>
    </location>
</feature>
<dbReference type="OMA" id="VFRIFLM"/>
<evidence type="ECO:0000256" key="1">
    <source>
        <dbReference type="SAM" id="MobiDB-lite"/>
    </source>
</evidence>
<keyword evidence="3" id="KW-1185">Reference proteome</keyword>
<gene>
    <name evidence="2" type="ORF">THAOC_14906</name>
</gene>
<accession>K0T1M7</accession>
<reference evidence="2 3" key="1">
    <citation type="journal article" date="2012" name="Genome Biol.">
        <title>Genome and low-iron response of an oceanic diatom adapted to chronic iron limitation.</title>
        <authorList>
            <person name="Lommer M."/>
            <person name="Specht M."/>
            <person name="Roy A.S."/>
            <person name="Kraemer L."/>
            <person name="Andreson R."/>
            <person name="Gutowska M.A."/>
            <person name="Wolf J."/>
            <person name="Bergner S.V."/>
            <person name="Schilhabel M.B."/>
            <person name="Klostermeier U.C."/>
            <person name="Beiko R.G."/>
            <person name="Rosenstiel P."/>
            <person name="Hippler M."/>
            <person name="Laroche J."/>
        </authorList>
    </citation>
    <scope>NUCLEOTIDE SEQUENCE [LARGE SCALE GENOMIC DNA]</scope>
    <source>
        <strain evidence="2 3">CCMP1005</strain>
    </source>
</reference>
<evidence type="ECO:0008006" key="4">
    <source>
        <dbReference type="Google" id="ProtNLM"/>
    </source>
</evidence>
<dbReference type="PANTHER" id="PTHR36971:SF1">
    <property type="entry name" value="METHYLTRANSFERASE DOMAIN-CONTAINING PROTEIN"/>
    <property type="match status" value="1"/>
</dbReference>
<organism evidence="2 3">
    <name type="scientific">Thalassiosira oceanica</name>
    <name type="common">Marine diatom</name>
    <dbReference type="NCBI Taxonomy" id="159749"/>
    <lineage>
        <taxon>Eukaryota</taxon>
        <taxon>Sar</taxon>
        <taxon>Stramenopiles</taxon>
        <taxon>Ochrophyta</taxon>
        <taxon>Bacillariophyta</taxon>
        <taxon>Coscinodiscophyceae</taxon>
        <taxon>Thalassiosirophycidae</taxon>
        <taxon>Thalassiosirales</taxon>
        <taxon>Thalassiosiraceae</taxon>
        <taxon>Thalassiosira</taxon>
    </lineage>
</organism>
<protein>
    <recommendedName>
        <fullName evidence="4">Methyltransferase domain-containing protein</fullName>
    </recommendedName>
</protein>
<comment type="caution">
    <text evidence="2">The sequence shown here is derived from an EMBL/GenBank/DDBJ whole genome shotgun (WGS) entry which is preliminary data.</text>
</comment>
<proteinExistence type="predicted"/>
<sequence>MTRLFAVSASRASPLAVGCSAHHWRRHRRRNREAAQRLVGDTSYVTARICLRPRCAGIGRGLEDVLLSRRACVPFRTPTFLKARRPGSQSDKKRWGGRRQYVRNMQKNTVFRIFLMRRYGLEYLKSGSICDVAGGKGALSWELTNLSGIKDCVVIDPRPLNLTLEQSKWKKGLFEPKRFGPVFSKWYPACFEGCKDTTPTAPKHIRSFFDASSFTDFVTARDASAVARTNAIFECELKRAGQTKWTAKGLQHEDGTTDEADEEPEPTTPCVSTQSTEITDPREAREILENCKVVVGLHPDQAAGHIVDFAASRGIPWCVVPCCVYFDFQDFSQRKLKSGKSVKSFDDLCQWLLEKDPRAKMETLELEGKNKVIYTLP</sequence>
<evidence type="ECO:0000313" key="2">
    <source>
        <dbReference type="EMBL" id="EJK64367.1"/>
    </source>
</evidence>
<name>K0T1M7_THAOC</name>
<dbReference type="OrthoDB" id="422036at2759"/>
<dbReference type="PANTHER" id="PTHR36971">
    <property type="entry name" value="UNNAMED PRODUCT"/>
    <property type="match status" value="1"/>
</dbReference>
<dbReference type="EMBL" id="AGNL01017333">
    <property type="protein sequence ID" value="EJK64367.1"/>
    <property type="molecule type" value="Genomic_DNA"/>
</dbReference>
<dbReference type="Proteomes" id="UP000266841">
    <property type="component" value="Unassembled WGS sequence"/>
</dbReference>
<dbReference type="eggNOG" id="ENOG502S2DK">
    <property type="taxonomic scope" value="Eukaryota"/>
</dbReference>
<evidence type="ECO:0000313" key="3">
    <source>
        <dbReference type="Proteomes" id="UP000266841"/>
    </source>
</evidence>
<dbReference type="AlphaFoldDB" id="K0T1M7"/>